<dbReference type="Proteomes" id="UP000323671">
    <property type="component" value="Chromosome"/>
</dbReference>
<evidence type="ECO:0000256" key="2">
    <source>
        <dbReference type="ARBA" id="ARBA00005153"/>
    </source>
</evidence>
<comment type="subunit">
    <text evidence="11">Homodimer.</text>
</comment>
<dbReference type="PRINTS" id="PR00097">
    <property type="entry name" value="ANTSNTHASEII"/>
</dbReference>
<evidence type="ECO:0000256" key="9">
    <source>
        <dbReference type="ARBA" id="ARBA00022840"/>
    </source>
</evidence>
<dbReference type="PRINTS" id="PR00096">
    <property type="entry name" value="GATASE"/>
</dbReference>
<dbReference type="CDD" id="cd01997">
    <property type="entry name" value="GMP_synthase_C"/>
    <property type="match status" value="1"/>
</dbReference>
<dbReference type="AlphaFoldDB" id="A0A5C1E9V4"/>
<accession>A0A5C1E9V4</accession>
<dbReference type="EMBL" id="CP022579">
    <property type="protein sequence ID" value="QEL65048.1"/>
    <property type="molecule type" value="Genomic_DNA"/>
</dbReference>
<keyword evidence="15" id="KW-1185">Reference proteome</keyword>
<dbReference type="Gene3D" id="3.30.300.10">
    <property type="match status" value="1"/>
</dbReference>
<dbReference type="Pfam" id="PF00958">
    <property type="entry name" value="GMP_synt_C"/>
    <property type="match status" value="1"/>
</dbReference>
<evidence type="ECO:0000256" key="8">
    <source>
        <dbReference type="ARBA" id="ARBA00022755"/>
    </source>
</evidence>
<protein>
    <recommendedName>
        <fullName evidence="4 11">GMP synthase [glutamine-hydrolyzing]</fullName>
        <ecNumber evidence="3 11">6.3.5.2</ecNumber>
    </recommendedName>
    <alternativeName>
        <fullName evidence="11">GMP synthetase</fullName>
    </alternativeName>
    <alternativeName>
        <fullName evidence="11">Glutamine amidotransferase</fullName>
    </alternativeName>
</protein>
<evidence type="ECO:0000256" key="7">
    <source>
        <dbReference type="ARBA" id="ARBA00022749"/>
    </source>
</evidence>
<name>A0A5C1E9V4_9RHOO</name>
<dbReference type="UniPathway" id="UPA00189">
    <property type="reaction ID" value="UER00296"/>
</dbReference>
<dbReference type="NCBIfam" id="NF000848">
    <property type="entry name" value="PRK00074.1"/>
    <property type="match status" value="1"/>
</dbReference>
<dbReference type="EC" id="6.3.5.2" evidence="3 11"/>
<evidence type="ECO:0000256" key="10">
    <source>
        <dbReference type="ARBA" id="ARBA00022962"/>
    </source>
</evidence>
<dbReference type="GO" id="GO:0005524">
    <property type="term" value="F:ATP binding"/>
    <property type="evidence" value="ECO:0007669"/>
    <property type="project" value="UniProtKB-UniRule"/>
</dbReference>
<dbReference type="NCBIfam" id="TIGR00884">
    <property type="entry name" value="guaA_Cterm"/>
    <property type="match status" value="1"/>
</dbReference>
<dbReference type="FunFam" id="3.40.50.620:FF:000001">
    <property type="entry name" value="GMP synthase [glutamine-hydrolyzing]"/>
    <property type="match status" value="1"/>
</dbReference>
<dbReference type="Pfam" id="PF02540">
    <property type="entry name" value="NAD_synthase"/>
    <property type="match status" value="1"/>
</dbReference>
<dbReference type="InterPro" id="IPR004739">
    <property type="entry name" value="GMP_synth_GATase"/>
</dbReference>
<dbReference type="FunFam" id="3.30.300.10:FF:000002">
    <property type="entry name" value="GMP synthase [glutamine-hydrolyzing]"/>
    <property type="match status" value="1"/>
</dbReference>
<feature type="domain" description="GMPS ATP-PPase" evidence="13">
    <location>
        <begin position="204"/>
        <end position="396"/>
    </location>
</feature>
<evidence type="ECO:0000313" key="15">
    <source>
        <dbReference type="Proteomes" id="UP000323671"/>
    </source>
</evidence>
<dbReference type="InterPro" id="IPR017926">
    <property type="entry name" value="GATASE"/>
</dbReference>
<dbReference type="PANTHER" id="PTHR11922:SF2">
    <property type="entry name" value="GMP SYNTHASE [GLUTAMINE-HYDROLYZING]"/>
    <property type="match status" value="1"/>
</dbReference>
<proteinExistence type="inferred from homology"/>
<dbReference type="Gene3D" id="3.40.50.880">
    <property type="match status" value="1"/>
</dbReference>
<dbReference type="InterPro" id="IPR022955">
    <property type="entry name" value="GMP_synthase"/>
</dbReference>
<dbReference type="InterPro" id="IPR014729">
    <property type="entry name" value="Rossmann-like_a/b/a_fold"/>
</dbReference>
<dbReference type="Gene3D" id="3.40.50.620">
    <property type="entry name" value="HUPs"/>
    <property type="match status" value="1"/>
</dbReference>
<feature type="active site" evidence="11">
    <location>
        <position position="177"/>
    </location>
</feature>
<dbReference type="InterPro" id="IPR001674">
    <property type="entry name" value="GMP_synth_C"/>
</dbReference>
<dbReference type="InterPro" id="IPR025777">
    <property type="entry name" value="GMPS_ATP_PPase_dom"/>
</dbReference>
<evidence type="ECO:0000256" key="12">
    <source>
        <dbReference type="PROSITE-ProRule" id="PRU00886"/>
    </source>
</evidence>
<sequence length="521" mass="57730">MAHQKILILDFGSQVTQLIARRVREQQVYCELHPFDVSDEFVRQFNPQGIILSGGPNSVYEALDWKAPQAVFELGVPVLGICYGMQTMAQQLGGKVESSGKREFGFAEVRARGHSALFNGIEDRTNAEGHGLLEVWMSHGDKVTDLPAGFKVIGSSDSCPVAAMADEDRKFYAVQFHPEVTHTIKGKEMIARFVHEICGCGHDWNMPDYVNEAIEKVRAQVGDEEVILGLSGGVDSSVVAALLHRAIGDQLTCVFVDNGLLRLNEGEMVMQMFARNLGVKVIHVDATEQFMGHLKGVSDPEAKRKIIGREFVEVFQAEAKKLPNAKWLAQGTIYPDVIESAGSKTGKAHTIKSHHNVGGLPETLNLKLLEPLRELFKDEVRELGIALGLPHEMVYRHPFPGPGLGVRILGEVKKEFADLLRRADAIFIDELRAADWYDKTSQAFAVFLPVKSVGVMGDGRTYEYVVALRAVQTQDFMTAHWAELPHSLLGKVSNRIINEVRGINRVVYDISGKPPATIEWE</sequence>
<comment type="catalytic activity">
    <reaction evidence="11">
        <text>XMP + L-glutamine + ATP + H2O = GMP + L-glutamate + AMP + diphosphate + 2 H(+)</text>
        <dbReference type="Rhea" id="RHEA:11680"/>
        <dbReference type="ChEBI" id="CHEBI:15377"/>
        <dbReference type="ChEBI" id="CHEBI:15378"/>
        <dbReference type="ChEBI" id="CHEBI:29985"/>
        <dbReference type="ChEBI" id="CHEBI:30616"/>
        <dbReference type="ChEBI" id="CHEBI:33019"/>
        <dbReference type="ChEBI" id="CHEBI:57464"/>
        <dbReference type="ChEBI" id="CHEBI:58115"/>
        <dbReference type="ChEBI" id="CHEBI:58359"/>
        <dbReference type="ChEBI" id="CHEBI:456215"/>
        <dbReference type="EC" id="6.3.5.2"/>
    </reaction>
</comment>
<dbReference type="GO" id="GO:0003921">
    <property type="term" value="F:GMP synthase activity"/>
    <property type="evidence" value="ECO:0007669"/>
    <property type="project" value="InterPro"/>
</dbReference>
<feature type="binding site" evidence="12">
    <location>
        <begin position="231"/>
        <end position="237"/>
    </location>
    <ligand>
        <name>ATP</name>
        <dbReference type="ChEBI" id="CHEBI:30616"/>
    </ligand>
</feature>
<organism evidence="14 15">
    <name type="scientific">Oryzomicrobium terrae</name>
    <dbReference type="NCBI Taxonomy" id="1735038"/>
    <lineage>
        <taxon>Bacteria</taxon>
        <taxon>Pseudomonadati</taxon>
        <taxon>Pseudomonadota</taxon>
        <taxon>Betaproteobacteria</taxon>
        <taxon>Rhodocyclales</taxon>
        <taxon>Rhodocyclaceae</taxon>
        <taxon>Oryzomicrobium</taxon>
    </lineage>
</organism>
<dbReference type="InterPro" id="IPR022310">
    <property type="entry name" value="NAD/GMP_synthase"/>
</dbReference>
<comment type="function">
    <text evidence="1 11">Catalyzes the synthesis of GMP from XMP.</text>
</comment>
<keyword evidence="9 11" id="KW-0067">ATP-binding</keyword>
<dbReference type="PROSITE" id="PS51553">
    <property type="entry name" value="GMPS_ATP_PPASE"/>
    <property type="match status" value="1"/>
</dbReference>
<keyword evidence="10 11" id="KW-0315">Glutamine amidotransferase</keyword>
<dbReference type="RefSeq" id="WP_054620921.1">
    <property type="nucleotide sequence ID" value="NZ_CP022579.1"/>
</dbReference>
<evidence type="ECO:0000256" key="1">
    <source>
        <dbReference type="ARBA" id="ARBA00002332"/>
    </source>
</evidence>
<dbReference type="PRINTS" id="PR00099">
    <property type="entry name" value="CPSGATASE"/>
</dbReference>
<dbReference type="SUPFAM" id="SSF52317">
    <property type="entry name" value="Class I glutamine amidotransferase-like"/>
    <property type="match status" value="1"/>
</dbReference>
<dbReference type="Pfam" id="PF00117">
    <property type="entry name" value="GATase"/>
    <property type="match status" value="1"/>
</dbReference>
<evidence type="ECO:0000256" key="3">
    <source>
        <dbReference type="ARBA" id="ARBA00012746"/>
    </source>
</evidence>
<dbReference type="GO" id="GO:0016740">
    <property type="term" value="F:transferase activity"/>
    <property type="evidence" value="ECO:0007669"/>
    <property type="project" value="UniProtKB-KW"/>
</dbReference>
<dbReference type="SUPFAM" id="SSF54810">
    <property type="entry name" value="GMP synthetase C-terminal dimerisation domain"/>
    <property type="match status" value="1"/>
</dbReference>
<evidence type="ECO:0000256" key="4">
    <source>
        <dbReference type="ARBA" id="ARBA00021562"/>
    </source>
</evidence>
<dbReference type="HAMAP" id="MF_00344">
    <property type="entry name" value="GMP_synthase"/>
    <property type="match status" value="1"/>
</dbReference>
<dbReference type="PANTHER" id="PTHR11922">
    <property type="entry name" value="GMP SYNTHASE-RELATED"/>
    <property type="match status" value="1"/>
</dbReference>
<comment type="pathway">
    <text evidence="2 11">Purine metabolism; GMP biosynthesis; GMP from XMP (L-Gln route): step 1/1.</text>
</comment>
<dbReference type="CDD" id="cd01742">
    <property type="entry name" value="GATase1_GMP_Synthase"/>
    <property type="match status" value="1"/>
</dbReference>
<dbReference type="GO" id="GO:0005829">
    <property type="term" value="C:cytosol"/>
    <property type="evidence" value="ECO:0007669"/>
    <property type="project" value="TreeGrafter"/>
</dbReference>
<dbReference type="PROSITE" id="PS51273">
    <property type="entry name" value="GATASE_TYPE_1"/>
    <property type="match status" value="1"/>
</dbReference>
<keyword evidence="8 11" id="KW-0658">Purine biosynthesis</keyword>
<feature type="active site" evidence="11">
    <location>
        <position position="179"/>
    </location>
</feature>
<evidence type="ECO:0000256" key="5">
    <source>
        <dbReference type="ARBA" id="ARBA00022598"/>
    </source>
</evidence>
<gene>
    <name evidence="11 14" type="primary">guaA</name>
    <name evidence="14" type="ORF">OTERR_15720</name>
</gene>
<evidence type="ECO:0000256" key="11">
    <source>
        <dbReference type="HAMAP-Rule" id="MF_00344"/>
    </source>
</evidence>
<dbReference type="SUPFAM" id="SSF52402">
    <property type="entry name" value="Adenine nucleotide alpha hydrolases-like"/>
    <property type="match status" value="1"/>
</dbReference>
<evidence type="ECO:0000313" key="14">
    <source>
        <dbReference type="EMBL" id="QEL65048.1"/>
    </source>
</evidence>
<dbReference type="KEGG" id="otr:OTERR_15720"/>
<keyword evidence="14" id="KW-0808">Transferase</keyword>
<keyword evidence="5 11" id="KW-0436">Ligase</keyword>
<keyword evidence="6 11" id="KW-0547">Nucleotide-binding</keyword>
<dbReference type="FunFam" id="3.40.50.880:FF:000001">
    <property type="entry name" value="GMP synthase [glutamine-hydrolyzing]"/>
    <property type="match status" value="1"/>
</dbReference>
<dbReference type="InterPro" id="IPR029062">
    <property type="entry name" value="Class_I_gatase-like"/>
</dbReference>
<keyword evidence="7 11" id="KW-0332">GMP biosynthesis</keyword>
<feature type="active site" description="Nucleophile" evidence="11">
    <location>
        <position position="82"/>
    </location>
</feature>
<dbReference type="NCBIfam" id="TIGR00888">
    <property type="entry name" value="guaA_Nterm"/>
    <property type="match status" value="1"/>
</dbReference>
<evidence type="ECO:0000256" key="6">
    <source>
        <dbReference type="ARBA" id="ARBA00022741"/>
    </source>
</evidence>
<reference evidence="14 15" key="1">
    <citation type="submission" date="2017-07" db="EMBL/GenBank/DDBJ databases">
        <title>Complete genome sequence of Oryzomicrobium terrae TPP412.</title>
        <authorList>
            <person name="Chiu L.-W."/>
            <person name="Lo K.-J."/>
            <person name="Tsai Y.-M."/>
            <person name="Lin S.-S."/>
            <person name="Kuo C.-H."/>
            <person name="Liu C.-T."/>
        </authorList>
    </citation>
    <scope>NUCLEOTIDE SEQUENCE [LARGE SCALE GENOMIC DNA]</scope>
    <source>
        <strain evidence="14 15">TPP412</strain>
    </source>
</reference>
<evidence type="ECO:0000259" key="13">
    <source>
        <dbReference type="PROSITE" id="PS51553"/>
    </source>
</evidence>